<feature type="region of interest" description="Disordered" evidence="1">
    <location>
        <begin position="1"/>
        <end position="106"/>
    </location>
</feature>
<feature type="compositionally biased region" description="Basic and acidic residues" evidence="1">
    <location>
        <begin position="1"/>
        <end position="13"/>
    </location>
</feature>
<comment type="caution">
    <text evidence="2">The sequence shown here is derived from an EMBL/GenBank/DDBJ whole genome shotgun (WGS) entry which is preliminary data.</text>
</comment>
<dbReference type="Proteomes" id="UP000616724">
    <property type="component" value="Unassembled WGS sequence"/>
</dbReference>
<accession>A0A8J3W572</accession>
<feature type="compositionally biased region" description="Polar residues" evidence="1">
    <location>
        <begin position="85"/>
        <end position="98"/>
    </location>
</feature>
<evidence type="ECO:0000313" key="2">
    <source>
        <dbReference type="EMBL" id="GIH76502.1"/>
    </source>
</evidence>
<sequence length="723" mass="79406">MDAERAPDARSQEPDLPPEEPPEESPQETAPGEDSGTPDGPAPGGEEDAEPSIRERTEQSERRRRFRREGLPQLWADISGKGGNANVSGGDQTINQFYDGSGPAPRPVSVLPPARVRDVERYTVCTSSSTRLAARLARDPVVLLRGRPETGRASAAYRALLDWSAPVRGPEDTPLGMLRTEEGLTAGDLSEAKGFVFDAGDFNPGDSSAGDAPRTSAPGSVIDRLQVLAEEAKCRIVILVTEKYERDVLVVEHEPADAMEVFRRWLAADGSPGLWTEHRFGEHLSALPDLLAGHGPARVREYALEIAARLRDGRRSLPEVLGTLRLDPRERLRQEFRRENADETRQCFLISAGVLHGLSEAEISGSALRLAELVREVENDKDRRGPRVWGYLHTWLNRDGLSCHPPAAPGEGHRVLLRQDPTAQILSVAWEEAPVLRGPLYAWLHELTGRPDERIAIRAAQGVAHLAACDFRNVRENFLDGWSKDGAKGKRDLVKYTLEAAALNPALAPLVHELLDAWSTGNLSKRTTATVVYGSEIGVRAVSRALEVFRRTILLSPAAGQSTGNWPLHLTVTASVAEIYTSTTAERVLAELGAWARSGSPGLRRTAAFAFVWLACLPSSGDPDRPPLTGYRHMPELPELWCNALAWGRLTGSGSAVPEVWRLLGQWAGRPECDPVVDQIFRTTAARHPDLRMPLRFSLRAWHGWELITADRRAALDGLLSRR</sequence>
<protein>
    <submittedName>
        <fullName evidence="2">Uncharacterized protein</fullName>
    </submittedName>
</protein>
<evidence type="ECO:0000313" key="3">
    <source>
        <dbReference type="Proteomes" id="UP000616724"/>
    </source>
</evidence>
<feature type="compositionally biased region" description="Basic and acidic residues" evidence="1">
    <location>
        <begin position="51"/>
        <end position="61"/>
    </location>
</feature>
<dbReference type="RefSeq" id="WP_203891108.1">
    <property type="nucleotide sequence ID" value="NZ_BOOH01000021.1"/>
</dbReference>
<feature type="compositionally biased region" description="Acidic residues" evidence="1">
    <location>
        <begin position="16"/>
        <end position="26"/>
    </location>
</feature>
<keyword evidence="3" id="KW-1185">Reference proteome</keyword>
<dbReference type="EMBL" id="BOOH01000021">
    <property type="protein sequence ID" value="GIH76502.1"/>
    <property type="molecule type" value="Genomic_DNA"/>
</dbReference>
<gene>
    <name evidence="2" type="ORF">Plo01_29310</name>
</gene>
<name>A0A8J3W572_9ACTN</name>
<evidence type="ECO:0000256" key="1">
    <source>
        <dbReference type="SAM" id="MobiDB-lite"/>
    </source>
</evidence>
<dbReference type="AlphaFoldDB" id="A0A8J3W572"/>
<proteinExistence type="predicted"/>
<reference evidence="2 3" key="1">
    <citation type="submission" date="2021-01" db="EMBL/GenBank/DDBJ databases">
        <title>Whole genome shotgun sequence of Planobispora longispora NBRC 13918.</title>
        <authorList>
            <person name="Komaki H."/>
            <person name="Tamura T."/>
        </authorList>
    </citation>
    <scope>NUCLEOTIDE SEQUENCE [LARGE SCALE GENOMIC DNA]</scope>
    <source>
        <strain evidence="2 3">NBRC 13918</strain>
    </source>
</reference>
<organism evidence="2 3">
    <name type="scientific">Planobispora longispora</name>
    <dbReference type="NCBI Taxonomy" id="28887"/>
    <lineage>
        <taxon>Bacteria</taxon>
        <taxon>Bacillati</taxon>
        <taxon>Actinomycetota</taxon>
        <taxon>Actinomycetes</taxon>
        <taxon>Streptosporangiales</taxon>
        <taxon>Streptosporangiaceae</taxon>
        <taxon>Planobispora</taxon>
    </lineage>
</organism>